<gene>
    <name evidence="1" type="ORF">AMAG_18509</name>
</gene>
<protein>
    <submittedName>
        <fullName evidence="1">Uncharacterized protein</fullName>
    </submittedName>
</protein>
<evidence type="ECO:0000313" key="1">
    <source>
        <dbReference type="EMBL" id="KNE60295.1"/>
    </source>
</evidence>
<evidence type="ECO:0000313" key="2">
    <source>
        <dbReference type="Proteomes" id="UP000054350"/>
    </source>
</evidence>
<sequence>MTMMMRQLMWKSWCPTCHQRCECSRWRETVEGFKAADRHGVRFPNLVEIDLCSTEMTLEQLKEMVDTLKLVLGLSRRRHLTLRNDAGTLRAVDGAQFTALHEQWATEGCDLKKGIAQDLRRSVFFHE</sequence>
<dbReference type="VEuPathDB" id="FungiDB:AMAG_18509"/>
<reference evidence="1 2" key="1">
    <citation type="submission" date="2009-11" db="EMBL/GenBank/DDBJ databases">
        <title>Annotation of Allomyces macrogynus ATCC 38327.</title>
        <authorList>
            <consortium name="The Broad Institute Genome Sequencing Platform"/>
            <person name="Russ C."/>
            <person name="Cuomo C."/>
            <person name="Burger G."/>
            <person name="Gray M.W."/>
            <person name="Holland P.W.H."/>
            <person name="King N."/>
            <person name="Lang F.B.F."/>
            <person name="Roger A.J."/>
            <person name="Ruiz-Trillo I."/>
            <person name="Young S.K."/>
            <person name="Zeng Q."/>
            <person name="Gargeya S."/>
            <person name="Fitzgerald M."/>
            <person name="Haas B."/>
            <person name="Abouelleil A."/>
            <person name="Alvarado L."/>
            <person name="Arachchi H.M."/>
            <person name="Berlin A."/>
            <person name="Chapman S.B."/>
            <person name="Gearin G."/>
            <person name="Goldberg J."/>
            <person name="Griggs A."/>
            <person name="Gujja S."/>
            <person name="Hansen M."/>
            <person name="Heiman D."/>
            <person name="Howarth C."/>
            <person name="Larimer J."/>
            <person name="Lui A."/>
            <person name="MacDonald P.J.P."/>
            <person name="McCowen C."/>
            <person name="Montmayeur A."/>
            <person name="Murphy C."/>
            <person name="Neiman D."/>
            <person name="Pearson M."/>
            <person name="Priest M."/>
            <person name="Roberts A."/>
            <person name="Saif S."/>
            <person name="Shea T."/>
            <person name="Sisk P."/>
            <person name="Stolte C."/>
            <person name="Sykes S."/>
            <person name="Wortman J."/>
            <person name="Nusbaum C."/>
            <person name="Birren B."/>
        </authorList>
    </citation>
    <scope>NUCLEOTIDE SEQUENCE [LARGE SCALE GENOMIC DNA]</scope>
    <source>
        <strain evidence="1 2">ATCC 38327</strain>
    </source>
</reference>
<keyword evidence="2" id="KW-1185">Reference proteome</keyword>
<proteinExistence type="predicted"/>
<dbReference type="AlphaFoldDB" id="A0A0L0SD21"/>
<dbReference type="Proteomes" id="UP000054350">
    <property type="component" value="Unassembled WGS sequence"/>
</dbReference>
<reference evidence="2" key="2">
    <citation type="submission" date="2009-11" db="EMBL/GenBank/DDBJ databases">
        <title>The Genome Sequence of Allomyces macrogynus strain ATCC 38327.</title>
        <authorList>
            <consortium name="The Broad Institute Genome Sequencing Platform"/>
            <person name="Russ C."/>
            <person name="Cuomo C."/>
            <person name="Shea T."/>
            <person name="Young S.K."/>
            <person name="Zeng Q."/>
            <person name="Koehrsen M."/>
            <person name="Haas B."/>
            <person name="Borodovsky M."/>
            <person name="Guigo R."/>
            <person name="Alvarado L."/>
            <person name="Berlin A."/>
            <person name="Borenstein D."/>
            <person name="Chen Z."/>
            <person name="Engels R."/>
            <person name="Freedman E."/>
            <person name="Gellesch M."/>
            <person name="Goldberg J."/>
            <person name="Griggs A."/>
            <person name="Gujja S."/>
            <person name="Heiman D."/>
            <person name="Hepburn T."/>
            <person name="Howarth C."/>
            <person name="Jen D."/>
            <person name="Larson L."/>
            <person name="Lewis B."/>
            <person name="Mehta T."/>
            <person name="Park D."/>
            <person name="Pearson M."/>
            <person name="Roberts A."/>
            <person name="Saif S."/>
            <person name="Shenoy N."/>
            <person name="Sisk P."/>
            <person name="Stolte C."/>
            <person name="Sykes S."/>
            <person name="Walk T."/>
            <person name="White J."/>
            <person name="Yandava C."/>
            <person name="Burger G."/>
            <person name="Gray M.W."/>
            <person name="Holland P.W.H."/>
            <person name="King N."/>
            <person name="Lang F.B.F."/>
            <person name="Roger A.J."/>
            <person name="Ruiz-Trillo I."/>
            <person name="Lander E."/>
            <person name="Nusbaum C."/>
        </authorList>
    </citation>
    <scope>NUCLEOTIDE SEQUENCE [LARGE SCALE GENOMIC DNA]</scope>
    <source>
        <strain evidence="2">ATCC 38327</strain>
    </source>
</reference>
<accession>A0A0L0SD21</accession>
<organism evidence="1 2">
    <name type="scientific">Allomyces macrogynus (strain ATCC 38327)</name>
    <name type="common">Allomyces javanicus var. macrogynus</name>
    <dbReference type="NCBI Taxonomy" id="578462"/>
    <lineage>
        <taxon>Eukaryota</taxon>
        <taxon>Fungi</taxon>
        <taxon>Fungi incertae sedis</taxon>
        <taxon>Blastocladiomycota</taxon>
        <taxon>Blastocladiomycetes</taxon>
        <taxon>Blastocladiales</taxon>
        <taxon>Blastocladiaceae</taxon>
        <taxon>Allomyces</taxon>
    </lineage>
</organism>
<dbReference type="EMBL" id="GG745336">
    <property type="protein sequence ID" value="KNE60295.1"/>
    <property type="molecule type" value="Genomic_DNA"/>
</dbReference>
<name>A0A0L0SD21_ALLM3</name>